<gene>
    <name evidence="2" type="ORF">SAMN04487859_108146</name>
</gene>
<dbReference type="Proteomes" id="UP000198599">
    <property type="component" value="Unassembled WGS sequence"/>
</dbReference>
<evidence type="ECO:0000313" key="3">
    <source>
        <dbReference type="Proteomes" id="UP000198599"/>
    </source>
</evidence>
<protein>
    <submittedName>
        <fullName evidence="2">Uncharacterized protein</fullName>
    </submittedName>
</protein>
<keyword evidence="3" id="KW-1185">Reference proteome</keyword>
<accession>A0A1I5BQQ7</accession>
<sequence length="231" mass="25433">MSRHPHGQIAALEYHDLPGMDFPDIVEEFDIALQHLSTQVRSLTWDGEDIALIDRETLRIALGWLPSLSENAPHYLVIAVGPKDARRPTPIKAETYDLLLRRIVERVRDYLPFDAVLRGAANQPIASGLMDDTFELLASTSGDMPMDRARRATRTKAKKAATKGKSAKTAPPRQGRPPDDVDDAQLILPEASVPIRLTIVTFGVTLFLHAPPIGAALLTYTFLREAAPLAT</sequence>
<feature type="region of interest" description="Disordered" evidence="1">
    <location>
        <begin position="145"/>
        <end position="182"/>
    </location>
</feature>
<dbReference type="EMBL" id="FOVP01000008">
    <property type="protein sequence ID" value="SFN77003.1"/>
    <property type="molecule type" value="Genomic_DNA"/>
</dbReference>
<evidence type="ECO:0000256" key="1">
    <source>
        <dbReference type="SAM" id="MobiDB-lite"/>
    </source>
</evidence>
<dbReference type="AlphaFoldDB" id="A0A1I5BQQ7"/>
<proteinExistence type="predicted"/>
<dbReference type="OrthoDB" id="7855251at2"/>
<feature type="compositionally biased region" description="Basic residues" evidence="1">
    <location>
        <begin position="151"/>
        <end position="166"/>
    </location>
</feature>
<evidence type="ECO:0000313" key="2">
    <source>
        <dbReference type="EMBL" id="SFN77003.1"/>
    </source>
</evidence>
<dbReference type="RefSeq" id="WP_092837260.1">
    <property type="nucleotide sequence ID" value="NZ_FOVP01000008.1"/>
</dbReference>
<organism evidence="2 3">
    <name type="scientific">Roseovarius lutimaris</name>
    <dbReference type="NCBI Taxonomy" id="1005928"/>
    <lineage>
        <taxon>Bacteria</taxon>
        <taxon>Pseudomonadati</taxon>
        <taxon>Pseudomonadota</taxon>
        <taxon>Alphaproteobacteria</taxon>
        <taxon>Rhodobacterales</taxon>
        <taxon>Roseobacteraceae</taxon>
        <taxon>Roseovarius</taxon>
    </lineage>
</organism>
<reference evidence="3" key="1">
    <citation type="submission" date="2016-10" db="EMBL/GenBank/DDBJ databases">
        <authorList>
            <person name="Varghese N."/>
            <person name="Submissions S."/>
        </authorList>
    </citation>
    <scope>NUCLEOTIDE SEQUENCE [LARGE SCALE GENOMIC DNA]</scope>
    <source>
        <strain evidence="3">DSM 28463</strain>
    </source>
</reference>
<name>A0A1I5BQQ7_9RHOB</name>